<proteinExistence type="predicted"/>
<dbReference type="HOGENOM" id="CLU_1908811_0_0_1"/>
<gene>
    <name evidence="1" type="ORF">DAPPUDRAFT_326390</name>
</gene>
<dbReference type="OMA" id="WRSPNID"/>
<evidence type="ECO:0000313" key="1">
    <source>
        <dbReference type="EMBL" id="EFX72291.1"/>
    </source>
</evidence>
<accession>E9H7L3</accession>
<dbReference type="KEGG" id="dpx:DAPPUDRAFT_326390"/>
<organism evidence="1 2">
    <name type="scientific">Daphnia pulex</name>
    <name type="common">Water flea</name>
    <dbReference type="NCBI Taxonomy" id="6669"/>
    <lineage>
        <taxon>Eukaryota</taxon>
        <taxon>Metazoa</taxon>
        <taxon>Ecdysozoa</taxon>
        <taxon>Arthropoda</taxon>
        <taxon>Crustacea</taxon>
        <taxon>Branchiopoda</taxon>
        <taxon>Diplostraca</taxon>
        <taxon>Cladocera</taxon>
        <taxon>Anomopoda</taxon>
        <taxon>Daphniidae</taxon>
        <taxon>Daphnia</taxon>
    </lineage>
</organism>
<evidence type="ECO:0000313" key="2">
    <source>
        <dbReference type="Proteomes" id="UP000000305"/>
    </source>
</evidence>
<dbReference type="AlphaFoldDB" id="E9H7L3"/>
<dbReference type="Gene3D" id="1.25.10.10">
    <property type="entry name" value="Leucine-rich Repeat Variant"/>
    <property type="match status" value="1"/>
</dbReference>
<dbReference type="SUPFAM" id="SSF48371">
    <property type="entry name" value="ARM repeat"/>
    <property type="match status" value="1"/>
</dbReference>
<reference evidence="1 2" key="1">
    <citation type="journal article" date="2011" name="Science">
        <title>The ecoresponsive genome of Daphnia pulex.</title>
        <authorList>
            <person name="Colbourne J.K."/>
            <person name="Pfrender M.E."/>
            <person name="Gilbert D."/>
            <person name="Thomas W.K."/>
            <person name="Tucker A."/>
            <person name="Oakley T.H."/>
            <person name="Tokishita S."/>
            <person name="Aerts A."/>
            <person name="Arnold G.J."/>
            <person name="Basu M.K."/>
            <person name="Bauer D.J."/>
            <person name="Caceres C.E."/>
            <person name="Carmel L."/>
            <person name="Casola C."/>
            <person name="Choi J.H."/>
            <person name="Detter J.C."/>
            <person name="Dong Q."/>
            <person name="Dusheyko S."/>
            <person name="Eads B.D."/>
            <person name="Frohlich T."/>
            <person name="Geiler-Samerotte K.A."/>
            <person name="Gerlach D."/>
            <person name="Hatcher P."/>
            <person name="Jogdeo S."/>
            <person name="Krijgsveld J."/>
            <person name="Kriventseva E.V."/>
            <person name="Kultz D."/>
            <person name="Laforsch C."/>
            <person name="Lindquist E."/>
            <person name="Lopez J."/>
            <person name="Manak J.R."/>
            <person name="Muller J."/>
            <person name="Pangilinan J."/>
            <person name="Patwardhan R.P."/>
            <person name="Pitluck S."/>
            <person name="Pritham E.J."/>
            <person name="Rechtsteiner A."/>
            <person name="Rho M."/>
            <person name="Rogozin I.B."/>
            <person name="Sakarya O."/>
            <person name="Salamov A."/>
            <person name="Schaack S."/>
            <person name="Shapiro H."/>
            <person name="Shiga Y."/>
            <person name="Skalitzky C."/>
            <person name="Smith Z."/>
            <person name="Souvorov A."/>
            <person name="Sung W."/>
            <person name="Tang Z."/>
            <person name="Tsuchiya D."/>
            <person name="Tu H."/>
            <person name="Vos H."/>
            <person name="Wang M."/>
            <person name="Wolf Y.I."/>
            <person name="Yamagata H."/>
            <person name="Yamada T."/>
            <person name="Ye Y."/>
            <person name="Shaw J.R."/>
            <person name="Andrews J."/>
            <person name="Crease T.J."/>
            <person name="Tang H."/>
            <person name="Lucas S.M."/>
            <person name="Robertson H.M."/>
            <person name="Bork P."/>
            <person name="Koonin E.V."/>
            <person name="Zdobnov E.M."/>
            <person name="Grigoriev I.V."/>
            <person name="Lynch M."/>
            <person name="Boore J.L."/>
        </authorList>
    </citation>
    <scope>NUCLEOTIDE SEQUENCE [LARGE SCALE GENOMIC DNA]</scope>
</reference>
<dbReference type="OrthoDB" id="543373at2759"/>
<dbReference type="STRING" id="6669.E9H7L3"/>
<dbReference type="eggNOG" id="KOG2171">
    <property type="taxonomic scope" value="Eukaryota"/>
</dbReference>
<dbReference type="InParanoid" id="E9H7L3"/>
<sequence>MESLLTKILHGILNFLRDSHPGVCYATCAAIGKMSIDFSPILQKKFDQEVIPGLLMVMDDSNGRVQDEATEAVITFFKSYPKRIATKYLTRITAKLEAFGWIAAREKIFRIIGPIQRREPQSAIWRSPNIDKI</sequence>
<dbReference type="Proteomes" id="UP000000305">
    <property type="component" value="Unassembled WGS sequence"/>
</dbReference>
<name>E9H7L3_DAPPU</name>
<dbReference type="InterPro" id="IPR016024">
    <property type="entry name" value="ARM-type_fold"/>
</dbReference>
<dbReference type="InterPro" id="IPR011989">
    <property type="entry name" value="ARM-like"/>
</dbReference>
<keyword evidence="2" id="KW-1185">Reference proteome</keyword>
<dbReference type="EMBL" id="GL732601">
    <property type="protein sequence ID" value="EFX72291.1"/>
    <property type="molecule type" value="Genomic_DNA"/>
</dbReference>
<protein>
    <submittedName>
        <fullName evidence="1">Uncharacterized protein</fullName>
    </submittedName>
</protein>